<protein>
    <submittedName>
        <fullName evidence="1">Uncharacterized protein</fullName>
    </submittedName>
</protein>
<name>A0A8R1XY91_ONCVO</name>
<sequence>MWGVGDRAGEILESNVVTLVVNEKTKAAEIGCRGFQRFVHTCTRTYVHKHGHHMHWADCCDASRSFCFVTCDLTLVVAS</sequence>
<dbReference type="Proteomes" id="UP000024404">
    <property type="component" value="Unassembled WGS sequence"/>
</dbReference>
<dbReference type="AlphaFoldDB" id="A0A8R1XY91"/>
<reference evidence="2" key="1">
    <citation type="submission" date="2013-10" db="EMBL/GenBank/DDBJ databases">
        <title>Genome sequencing of Onchocerca volvulus.</title>
        <authorList>
            <person name="Cotton J."/>
            <person name="Tsai J."/>
            <person name="Stanley E."/>
            <person name="Tracey A."/>
            <person name="Holroyd N."/>
            <person name="Lustigman S."/>
            <person name="Berriman M."/>
        </authorList>
    </citation>
    <scope>NUCLEOTIDE SEQUENCE</scope>
</reference>
<evidence type="ECO:0000313" key="2">
    <source>
        <dbReference type="Proteomes" id="UP000024404"/>
    </source>
</evidence>
<dbReference type="EMBL" id="CMVM020000149">
    <property type="status" value="NOT_ANNOTATED_CDS"/>
    <property type="molecule type" value="Genomic_DNA"/>
</dbReference>
<proteinExistence type="predicted"/>
<accession>A0A8R1XY91</accession>
<keyword evidence="2" id="KW-1185">Reference proteome</keyword>
<reference evidence="1" key="2">
    <citation type="submission" date="2022-06" db="UniProtKB">
        <authorList>
            <consortium name="EnsemblMetazoa"/>
        </authorList>
    </citation>
    <scope>IDENTIFICATION</scope>
</reference>
<dbReference type="EnsemblMetazoa" id="OVOC5142.1">
    <property type="protein sequence ID" value="OVOC5142.1"/>
    <property type="gene ID" value="WBGene00241951"/>
</dbReference>
<organism evidence="1 2">
    <name type="scientific">Onchocerca volvulus</name>
    <dbReference type="NCBI Taxonomy" id="6282"/>
    <lineage>
        <taxon>Eukaryota</taxon>
        <taxon>Metazoa</taxon>
        <taxon>Ecdysozoa</taxon>
        <taxon>Nematoda</taxon>
        <taxon>Chromadorea</taxon>
        <taxon>Rhabditida</taxon>
        <taxon>Spirurina</taxon>
        <taxon>Spiruromorpha</taxon>
        <taxon>Filarioidea</taxon>
        <taxon>Onchocercidae</taxon>
        <taxon>Onchocerca</taxon>
    </lineage>
</organism>
<evidence type="ECO:0000313" key="1">
    <source>
        <dbReference type="EnsemblMetazoa" id="OVOC5142.1"/>
    </source>
</evidence>